<protein>
    <submittedName>
        <fullName evidence="1">Uncharacterized protein</fullName>
    </submittedName>
</protein>
<proteinExistence type="predicted"/>
<gene>
    <name evidence="1" type="ORF">N7476_002807</name>
</gene>
<name>A0A9W9Q6K8_9EURO</name>
<comment type="caution">
    <text evidence="1">The sequence shown here is derived from an EMBL/GenBank/DDBJ whole genome shotgun (WGS) entry which is preliminary data.</text>
</comment>
<dbReference type="Proteomes" id="UP001147746">
    <property type="component" value="Unassembled WGS sequence"/>
</dbReference>
<dbReference type="EMBL" id="JAPZBO010000002">
    <property type="protein sequence ID" value="KAJ5324207.1"/>
    <property type="molecule type" value="Genomic_DNA"/>
</dbReference>
<accession>A0A9W9Q6K8</accession>
<reference evidence="1" key="1">
    <citation type="submission" date="2022-12" db="EMBL/GenBank/DDBJ databases">
        <authorList>
            <person name="Petersen C."/>
        </authorList>
    </citation>
    <scope>NUCLEOTIDE SEQUENCE</scope>
    <source>
        <strain evidence="1">IBT 21472</strain>
    </source>
</reference>
<evidence type="ECO:0000313" key="2">
    <source>
        <dbReference type="Proteomes" id="UP001147746"/>
    </source>
</evidence>
<dbReference type="AlphaFoldDB" id="A0A9W9Q6K8"/>
<reference evidence="1" key="2">
    <citation type="journal article" date="2023" name="IMA Fungus">
        <title>Comparative genomic study of the Penicillium genus elucidates a diverse pangenome and 15 lateral gene transfer events.</title>
        <authorList>
            <person name="Petersen C."/>
            <person name="Sorensen T."/>
            <person name="Nielsen M.R."/>
            <person name="Sondergaard T.E."/>
            <person name="Sorensen J.L."/>
            <person name="Fitzpatrick D.A."/>
            <person name="Frisvad J.C."/>
            <person name="Nielsen K.L."/>
        </authorList>
    </citation>
    <scope>NUCLEOTIDE SEQUENCE</scope>
    <source>
        <strain evidence="1">IBT 21472</strain>
    </source>
</reference>
<organism evidence="1 2">
    <name type="scientific">Penicillium atrosanguineum</name>
    <dbReference type="NCBI Taxonomy" id="1132637"/>
    <lineage>
        <taxon>Eukaryota</taxon>
        <taxon>Fungi</taxon>
        <taxon>Dikarya</taxon>
        <taxon>Ascomycota</taxon>
        <taxon>Pezizomycotina</taxon>
        <taxon>Eurotiomycetes</taxon>
        <taxon>Eurotiomycetidae</taxon>
        <taxon>Eurotiales</taxon>
        <taxon>Aspergillaceae</taxon>
        <taxon>Penicillium</taxon>
    </lineage>
</organism>
<keyword evidence="2" id="KW-1185">Reference proteome</keyword>
<sequence length="80" mass="8974">MARTNCGKRSRSAVLLPSDQYYDIPTGRSLDQTLVWSKTSSQMTICTAALISAFVSHVNHVVIRLENKVRNPRPGTTWKI</sequence>
<evidence type="ECO:0000313" key="1">
    <source>
        <dbReference type="EMBL" id="KAJ5324207.1"/>
    </source>
</evidence>